<proteinExistence type="predicted"/>
<dbReference type="AlphaFoldDB" id="A0AAN7PHN1"/>
<name>A0AAN7PHN1_9COLE</name>
<dbReference type="Proteomes" id="UP001353858">
    <property type="component" value="Unassembled WGS sequence"/>
</dbReference>
<sequence>MQHLKNIITTDHIPDEKTIRNRLIDRYHDDVIISCNQKCDNKKEDKFRILKTASEVIRRDIRSQVYDNENYSPSDSILQQIDKSIPESLNFLLSEIILSDKKRRVATIPTYEKNTAPMIQINEIEEDI</sequence>
<accession>A0AAN7PHN1</accession>
<comment type="caution">
    <text evidence="1">The sequence shown here is derived from an EMBL/GenBank/DDBJ whole genome shotgun (WGS) entry which is preliminary data.</text>
</comment>
<gene>
    <name evidence="1" type="ORF">RN001_002993</name>
</gene>
<evidence type="ECO:0000313" key="2">
    <source>
        <dbReference type="Proteomes" id="UP001353858"/>
    </source>
</evidence>
<reference evidence="2" key="1">
    <citation type="submission" date="2023-01" db="EMBL/GenBank/DDBJ databases">
        <title>Key to firefly adult light organ development and bioluminescence: homeobox transcription factors regulate luciferase expression and transportation to peroxisome.</title>
        <authorList>
            <person name="Fu X."/>
        </authorList>
    </citation>
    <scope>NUCLEOTIDE SEQUENCE [LARGE SCALE GENOMIC DNA]</scope>
</reference>
<evidence type="ECO:0000313" key="1">
    <source>
        <dbReference type="EMBL" id="KAK4886722.1"/>
    </source>
</evidence>
<dbReference type="EMBL" id="JARPUR010000001">
    <property type="protein sequence ID" value="KAK4886722.1"/>
    <property type="molecule type" value="Genomic_DNA"/>
</dbReference>
<keyword evidence="2" id="KW-1185">Reference proteome</keyword>
<organism evidence="1 2">
    <name type="scientific">Aquatica leii</name>
    <dbReference type="NCBI Taxonomy" id="1421715"/>
    <lineage>
        <taxon>Eukaryota</taxon>
        <taxon>Metazoa</taxon>
        <taxon>Ecdysozoa</taxon>
        <taxon>Arthropoda</taxon>
        <taxon>Hexapoda</taxon>
        <taxon>Insecta</taxon>
        <taxon>Pterygota</taxon>
        <taxon>Neoptera</taxon>
        <taxon>Endopterygota</taxon>
        <taxon>Coleoptera</taxon>
        <taxon>Polyphaga</taxon>
        <taxon>Elateriformia</taxon>
        <taxon>Elateroidea</taxon>
        <taxon>Lampyridae</taxon>
        <taxon>Luciolinae</taxon>
        <taxon>Aquatica</taxon>
    </lineage>
</organism>
<protein>
    <submittedName>
        <fullName evidence="1">Uncharacterized protein</fullName>
    </submittedName>
</protein>